<dbReference type="Proteomes" id="UP000298416">
    <property type="component" value="Unassembled WGS sequence"/>
</dbReference>
<accession>A0A8X8VUC1</accession>
<gene>
    <name evidence="2" type="ORF">SASPL_157807</name>
</gene>
<protein>
    <submittedName>
        <fullName evidence="2">Uncharacterized protein</fullName>
    </submittedName>
</protein>
<evidence type="ECO:0000256" key="1">
    <source>
        <dbReference type="SAM" id="MobiDB-lite"/>
    </source>
</evidence>
<name>A0A8X8VUC1_SALSN</name>
<comment type="caution">
    <text evidence="2">The sequence shown here is derived from an EMBL/GenBank/DDBJ whole genome shotgun (WGS) entry which is preliminary data.</text>
</comment>
<dbReference type="AlphaFoldDB" id="A0A8X8VUC1"/>
<dbReference type="EMBL" id="PNBA02001040">
    <property type="protein sequence ID" value="KAG6382523.1"/>
    <property type="molecule type" value="Genomic_DNA"/>
</dbReference>
<reference evidence="2" key="1">
    <citation type="submission" date="2018-01" db="EMBL/GenBank/DDBJ databases">
        <authorList>
            <person name="Mao J.F."/>
        </authorList>
    </citation>
    <scope>NUCLEOTIDE SEQUENCE</scope>
    <source>
        <strain evidence="2">Huo1</strain>
        <tissue evidence="2">Leaf</tissue>
    </source>
</reference>
<keyword evidence="3" id="KW-1185">Reference proteome</keyword>
<proteinExistence type="predicted"/>
<feature type="region of interest" description="Disordered" evidence="1">
    <location>
        <begin position="1"/>
        <end position="33"/>
    </location>
</feature>
<evidence type="ECO:0000313" key="3">
    <source>
        <dbReference type="Proteomes" id="UP000298416"/>
    </source>
</evidence>
<organism evidence="2">
    <name type="scientific">Salvia splendens</name>
    <name type="common">Scarlet sage</name>
    <dbReference type="NCBI Taxonomy" id="180675"/>
    <lineage>
        <taxon>Eukaryota</taxon>
        <taxon>Viridiplantae</taxon>
        <taxon>Streptophyta</taxon>
        <taxon>Embryophyta</taxon>
        <taxon>Tracheophyta</taxon>
        <taxon>Spermatophyta</taxon>
        <taxon>Magnoliopsida</taxon>
        <taxon>eudicotyledons</taxon>
        <taxon>Gunneridae</taxon>
        <taxon>Pentapetalae</taxon>
        <taxon>asterids</taxon>
        <taxon>lamiids</taxon>
        <taxon>Lamiales</taxon>
        <taxon>Lamiaceae</taxon>
        <taxon>Nepetoideae</taxon>
        <taxon>Mentheae</taxon>
        <taxon>Salviinae</taxon>
        <taxon>Salvia</taxon>
        <taxon>Salvia subgen. Calosphace</taxon>
        <taxon>core Calosphace</taxon>
    </lineage>
</organism>
<reference evidence="2" key="2">
    <citation type="submission" date="2020-08" db="EMBL/GenBank/DDBJ databases">
        <title>Plant Genome Project.</title>
        <authorList>
            <person name="Zhang R.-G."/>
        </authorList>
    </citation>
    <scope>NUCLEOTIDE SEQUENCE</scope>
    <source>
        <strain evidence="2">Huo1</strain>
        <tissue evidence="2">Leaf</tissue>
    </source>
</reference>
<sequence>MRAISIPSAGSPQHTEVRPTCTAPTSKRTTCKKVSRKRKKLTCSPKVLRLTAPADEPTDSLVLDARLIRKRVDSMTKMLESCVSKASSDHKARLREEMKCLIEKVAAASDKVRLMAEKSSS</sequence>
<evidence type="ECO:0000313" key="2">
    <source>
        <dbReference type="EMBL" id="KAG6382523.1"/>
    </source>
</evidence>